<comment type="caution">
    <text evidence="3">The sequence shown here is derived from an EMBL/GenBank/DDBJ whole genome shotgun (WGS) entry which is preliminary data.</text>
</comment>
<dbReference type="EMBL" id="JACJLV010000010">
    <property type="protein sequence ID" value="MBM6826418.1"/>
    <property type="molecule type" value="Genomic_DNA"/>
</dbReference>
<dbReference type="PANTHER" id="PTHR45527">
    <property type="entry name" value="NONRIBOSOMAL PEPTIDE SYNTHETASE"/>
    <property type="match status" value="1"/>
</dbReference>
<reference evidence="3" key="2">
    <citation type="journal article" date="2021" name="Sci. Rep.">
        <title>The distribution of antibiotic resistance genes in chicken gut microbiota commensals.</title>
        <authorList>
            <person name="Juricova H."/>
            <person name="Matiasovicova J."/>
            <person name="Kubasova T."/>
            <person name="Cejkova D."/>
            <person name="Rychlik I."/>
        </authorList>
    </citation>
    <scope>NUCLEOTIDE SEQUENCE</scope>
    <source>
        <strain evidence="3">An420c</strain>
    </source>
</reference>
<dbReference type="InterPro" id="IPR000873">
    <property type="entry name" value="AMP-dep_synth/lig_dom"/>
</dbReference>
<organism evidence="3 4">
    <name type="scientific">Mordavella massiliensis</name>
    <dbReference type="NCBI Taxonomy" id="1871024"/>
    <lineage>
        <taxon>Bacteria</taxon>
        <taxon>Bacillati</taxon>
        <taxon>Bacillota</taxon>
        <taxon>Clostridia</taxon>
        <taxon>Eubacteriales</taxon>
        <taxon>Clostridiaceae</taxon>
        <taxon>Mordavella</taxon>
    </lineage>
</organism>
<evidence type="ECO:0000313" key="4">
    <source>
        <dbReference type="Proteomes" id="UP000713880"/>
    </source>
</evidence>
<dbReference type="InterPro" id="IPR010071">
    <property type="entry name" value="AA_adenyl_dom"/>
</dbReference>
<evidence type="ECO:0000256" key="1">
    <source>
        <dbReference type="SAM" id="Phobius"/>
    </source>
</evidence>
<protein>
    <submittedName>
        <fullName evidence="3">Amino acid adenylation domain-containing protein</fullName>
    </submittedName>
</protein>
<dbReference type="Gene3D" id="3.40.50.12780">
    <property type="entry name" value="N-terminal domain of ligase-like"/>
    <property type="match status" value="1"/>
</dbReference>
<sequence>MKNVLEWLERTALRCPDKIAVDDGNVVLSFEELRDLARRMGSGLAKETPPGRPVAVYLSKSSLVLAAMMGVVYAGCFYVMIDPEQPKERVRRICDVLCPELVITDEYGEELFREIPGKIPTVRIVDLMRAPADLTRLKAIRKESRREDLLYGIFTSGSTGMPKGVMVSHDAVLKFIGHFTELFQITKEDRIGNQAPFDFDVSVKDIYSSLMTGASLYLIPRDDFRTPARLLDRLCEKKITTLIWAVSALCLISTLKGLEYRTPEFVRKVLFSGEVMPSGQLSAWQKALPQAEFVNLYGPSEITCNCTWFRVDHPAGRGEKLPIGKPFPGRRVFLVDESGKEVAEKGRTGEICVSGESLSEGYYGNPKMTAEKFPVDPEKGRYYKTGDLGYFGEDGNLYFSGRRDFQIKHMGHRIELEEVERAMEQVDGVTRSCCVLDRRKERLVAFYLGEEKTARIRKGMQSLVPRYMIPAKFCQVNGMPLTKNGKIDRTYFLRKVEMQDG</sequence>
<dbReference type="CDD" id="cd05930">
    <property type="entry name" value="A_NRPS"/>
    <property type="match status" value="1"/>
</dbReference>
<dbReference type="Gene3D" id="3.30.300.30">
    <property type="match status" value="1"/>
</dbReference>
<dbReference type="NCBIfam" id="TIGR01733">
    <property type="entry name" value="AA-adenyl-dom"/>
    <property type="match status" value="1"/>
</dbReference>
<dbReference type="SUPFAM" id="SSF56801">
    <property type="entry name" value="Acetyl-CoA synthetase-like"/>
    <property type="match status" value="1"/>
</dbReference>
<dbReference type="AlphaFoldDB" id="A0A939BA55"/>
<dbReference type="Proteomes" id="UP000713880">
    <property type="component" value="Unassembled WGS sequence"/>
</dbReference>
<gene>
    <name evidence="3" type="ORF">H6A13_04750</name>
</gene>
<reference evidence="3" key="1">
    <citation type="submission" date="2020-08" db="EMBL/GenBank/DDBJ databases">
        <authorList>
            <person name="Cejkova D."/>
            <person name="Kubasova T."/>
            <person name="Jahodarova E."/>
            <person name="Rychlik I."/>
        </authorList>
    </citation>
    <scope>NUCLEOTIDE SEQUENCE</scope>
    <source>
        <strain evidence="3">An420c</strain>
    </source>
</reference>
<dbReference type="Pfam" id="PF00501">
    <property type="entry name" value="AMP-binding"/>
    <property type="match status" value="1"/>
</dbReference>
<dbReference type="GO" id="GO:0044550">
    <property type="term" value="P:secondary metabolite biosynthetic process"/>
    <property type="evidence" value="ECO:0007669"/>
    <property type="project" value="TreeGrafter"/>
</dbReference>
<feature type="transmembrane region" description="Helical" evidence="1">
    <location>
        <begin position="63"/>
        <end position="81"/>
    </location>
</feature>
<keyword evidence="1" id="KW-0812">Transmembrane</keyword>
<dbReference type="InterPro" id="IPR045851">
    <property type="entry name" value="AMP-bd_C_sf"/>
</dbReference>
<keyword evidence="4" id="KW-1185">Reference proteome</keyword>
<evidence type="ECO:0000313" key="3">
    <source>
        <dbReference type="EMBL" id="MBM6826418.1"/>
    </source>
</evidence>
<dbReference type="PANTHER" id="PTHR45527:SF1">
    <property type="entry name" value="FATTY ACID SYNTHASE"/>
    <property type="match status" value="1"/>
</dbReference>
<dbReference type="GO" id="GO:0005737">
    <property type="term" value="C:cytoplasm"/>
    <property type="evidence" value="ECO:0007669"/>
    <property type="project" value="TreeGrafter"/>
</dbReference>
<accession>A0A939BA55</accession>
<keyword evidence="1" id="KW-0472">Membrane</keyword>
<dbReference type="InterPro" id="IPR042099">
    <property type="entry name" value="ANL_N_sf"/>
</dbReference>
<dbReference type="RefSeq" id="WP_204908466.1">
    <property type="nucleotide sequence ID" value="NZ_JACJLV010000010.1"/>
</dbReference>
<evidence type="ECO:0000259" key="2">
    <source>
        <dbReference type="Pfam" id="PF00501"/>
    </source>
</evidence>
<proteinExistence type="predicted"/>
<name>A0A939BA55_9CLOT</name>
<keyword evidence="1" id="KW-1133">Transmembrane helix</keyword>
<dbReference type="GO" id="GO:0043041">
    <property type="term" value="P:amino acid activation for nonribosomal peptide biosynthetic process"/>
    <property type="evidence" value="ECO:0007669"/>
    <property type="project" value="TreeGrafter"/>
</dbReference>
<feature type="domain" description="AMP-dependent synthetase/ligase" evidence="2">
    <location>
        <begin position="8"/>
        <end position="363"/>
    </location>
</feature>
<dbReference type="GO" id="GO:0031177">
    <property type="term" value="F:phosphopantetheine binding"/>
    <property type="evidence" value="ECO:0007669"/>
    <property type="project" value="TreeGrafter"/>
</dbReference>